<sequence>MTVGWAGKIPELTLLGMTKFYATVCLPPTAPRKIPQAVAAAMAPYNVNLTEEWNPVGHWDWWAIHSSPGNAYLVLPQHDGDRRLVTASTVPRRKAKLDGLGPLECYGGPRGLLDFDGMRERAARAHDALLTAWTGLTAIHPPARPLADFLARHEADPERYSAADAREEHLAQPLVQDVAQRAVAGDPHFDTSFLLNDPVAYFAQEHEEARLWSVRCAVPGFALVTLDGTWMDADTDGHWEQANRYLDALDAEAVVLDLLCHS</sequence>
<reference evidence="1 2" key="1">
    <citation type="submission" date="2016-10" db="EMBL/GenBank/DDBJ databases">
        <authorList>
            <person name="de Groot N.N."/>
        </authorList>
    </citation>
    <scope>NUCLEOTIDE SEQUENCE [LARGE SCALE GENOMIC DNA]</scope>
    <source>
        <strain evidence="1 2">OK461</strain>
    </source>
</reference>
<name>A0A1I2RKY3_9ACTN</name>
<dbReference type="AlphaFoldDB" id="A0A1I2RKY3"/>
<dbReference type="Proteomes" id="UP000181942">
    <property type="component" value="Unassembled WGS sequence"/>
</dbReference>
<organism evidence="1 2">
    <name type="scientific">Streptomyces mirabilis</name>
    <dbReference type="NCBI Taxonomy" id="68239"/>
    <lineage>
        <taxon>Bacteria</taxon>
        <taxon>Bacillati</taxon>
        <taxon>Actinomycetota</taxon>
        <taxon>Actinomycetes</taxon>
        <taxon>Kitasatosporales</taxon>
        <taxon>Streptomycetaceae</taxon>
        <taxon>Streptomyces</taxon>
    </lineage>
</organism>
<accession>A0A1I2RKY3</accession>
<dbReference type="EMBL" id="FONR01000020">
    <property type="protein sequence ID" value="SFG40139.1"/>
    <property type="molecule type" value="Genomic_DNA"/>
</dbReference>
<protein>
    <submittedName>
        <fullName evidence="1">Uncharacterized protein</fullName>
    </submittedName>
</protein>
<evidence type="ECO:0000313" key="2">
    <source>
        <dbReference type="Proteomes" id="UP000181942"/>
    </source>
</evidence>
<proteinExistence type="predicted"/>
<evidence type="ECO:0000313" key="1">
    <source>
        <dbReference type="EMBL" id="SFG40139.1"/>
    </source>
</evidence>
<gene>
    <name evidence="1" type="ORF">SAMN02787118_12016</name>
</gene>